<evidence type="ECO:0000256" key="7">
    <source>
        <dbReference type="SAM" id="Phobius"/>
    </source>
</evidence>
<feature type="transmembrane region" description="Helical" evidence="7">
    <location>
        <begin position="113"/>
        <end position="135"/>
    </location>
</feature>
<comment type="similarity">
    <text evidence="2">Belongs to the major facilitator superfamily. Sugar transporter (TC 2.A.1.1) family.</text>
</comment>
<dbReference type="Gene3D" id="1.20.1250.20">
    <property type="entry name" value="MFS general substrate transporter like domains"/>
    <property type="match status" value="1"/>
</dbReference>
<feature type="transmembrane region" description="Helical" evidence="7">
    <location>
        <begin position="147"/>
        <end position="169"/>
    </location>
</feature>
<proteinExistence type="inferred from homology"/>
<feature type="transmembrane region" description="Helical" evidence="7">
    <location>
        <begin position="190"/>
        <end position="211"/>
    </location>
</feature>
<sequence length="510" mass="56058">MSGEYPVTNNAASSTEEKNFQKIIVPTVPDKLEDTTESRWERSWPVIAGGAGLFSDGYLNNIIGSVNTVLRILYPVAYSKSDAVKNVPSIAFAGTVVGQLLFGVISDHYSRKWSLMASTLVLIIFAALSAGSYGANGSVPGLFTTLTIYRFFLGVGIGGEYPAGSVAAAESAGELKRGHRNRWFIMFTNVQINLGFVLAAFVPMVVVLVFTENHLRTAWRVMLGLGVLPPLSLLYLRMKLREPENFNRERMHKYPVKLIARFYWWRLFIVSLAWFAYDFSSYAFSIYSSVWLRIVLSDSAPLWKAFGWNTVVNFFNLPGACLGAFISDWIGPRYALSISVFLQGIVGFIMAGCYEFLATAKNVGAFVVLYGIFISLGEIGPGNNIGLIAAMTSATAVRGQYYGIAAAIGKVGAFVGTYAFPIIQARAPNPVRAGQDPFFVASTLCMMSAVVVRFLIPHIGQDTIALEDARFRRYLEENGYDTSKMGVSMKQKLQQLEQSQLQEPATSAES</sequence>
<dbReference type="InterPro" id="IPR036259">
    <property type="entry name" value="MFS_trans_sf"/>
</dbReference>
<protein>
    <submittedName>
        <fullName evidence="9">Glycerophosphoinositol permease</fullName>
    </submittedName>
</protein>
<dbReference type="PANTHER" id="PTHR23508">
    <property type="entry name" value="CARBOXYLIC ACID TRANSPORTER PROTEIN HOMOLOG"/>
    <property type="match status" value="1"/>
</dbReference>
<feature type="transmembrane region" description="Helical" evidence="7">
    <location>
        <begin position="87"/>
        <end position="106"/>
    </location>
</feature>
<dbReference type="AlphaFoldDB" id="A0A8A1MK29"/>
<keyword evidence="6 7" id="KW-0472">Membrane</keyword>
<dbReference type="PROSITE" id="PS50850">
    <property type="entry name" value="MFS"/>
    <property type="match status" value="1"/>
</dbReference>
<name>A0A8A1MK29_AJECA</name>
<feature type="transmembrane region" description="Helical" evidence="7">
    <location>
        <begin position="401"/>
        <end position="423"/>
    </location>
</feature>
<evidence type="ECO:0000256" key="4">
    <source>
        <dbReference type="ARBA" id="ARBA00022692"/>
    </source>
</evidence>
<dbReference type="Pfam" id="PF00083">
    <property type="entry name" value="Sugar_tr"/>
    <property type="match status" value="2"/>
</dbReference>
<dbReference type="VEuPathDB" id="FungiDB:I7I51_07318"/>
<dbReference type="SUPFAM" id="SSF103473">
    <property type="entry name" value="MFS general substrate transporter"/>
    <property type="match status" value="1"/>
</dbReference>
<feature type="transmembrane region" description="Helical" evidence="7">
    <location>
        <begin position="306"/>
        <end position="327"/>
    </location>
</feature>
<feature type="transmembrane region" description="Helical" evidence="7">
    <location>
        <begin position="334"/>
        <end position="357"/>
    </location>
</feature>
<dbReference type="OrthoDB" id="2261376at2759"/>
<evidence type="ECO:0000313" key="9">
    <source>
        <dbReference type="EMBL" id="QSS66461.1"/>
    </source>
</evidence>
<evidence type="ECO:0000256" key="5">
    <source>
        <dbReference type="ARBA" id="ARBA00022989"/>
    </source>
</evidence>
<dbReference type="FunFam" id="1.20.1250.20:FF:000140">
    <property type="entry name" value="Putative MFS phospholipid transporter"/>
    <property type="match status" value="1"/>
</dbReference>
<keyword evidence="5 7" id="KW-1133">Transmembrane helix</keyword>
<keyword evidence="4 7" id="KW-0812">Transmembrane</keyword>
<keyword evidence="3" id="KW-0813">Transport</keyword>
<feature type="transmembrane region" description="Helical" evidence="7">
    <location>
        <begin position="438"/>
        <end position="456"/>
    </location>
</feature>
<dbReference type="GO" id="GO:0046943">
    <property type="term" value="F:carboxylic acid transmembrane transporter activity"/>
    <property type="evidence" value="ECO:0007669"/>
    <property type="project" value="TreeGrafter"/>
</dbReference>
<gene>
    <name evidence="9" type="primary">MTP1</name>
    <name evidence="9" type="ORF">I7I51_07318</name>
</gene>
<feature type="transmembrane region" description="Helical" evidence="7">
    <location>
        <begin position="217"/>
        <end position="237"/>
    </location>
</feature>
<evidence type="ECO:0000256" key="1">
    <source>
        <dbReference type="ARBA" id="ARBA00004141"/>
    </source>
</evidence>
<organism evidence="9 10">
    <name type="scientific">Ajellomyces capsulatus</name>
    <name type="common">Darling's disease fungus</name>
    <name type="synonym">Histoplasma capsulatum</name>
    <dbReference type="NCBI Taxonomy" id="5037"/>
    <lineage>
        <taxon>Eukaryota</taxon>
        <taxon>Fungi</taxon>
        <taxon>Dikarya</taxon>
        <taxon>Ascomycota</taxon>
        <taxon>Pezizomycotina</taxon>
        <taxon>Eurotiomycetes</taxon>
        <taxon>Eurotiomycetidae</taxon>
        <taxon>Onygenales</taxon>
        <taxon>Ajellomycetaceae</taxon>
        <taxon>Histoplasma</taxon>
    </lineage>
</organism>
<reference evidence="9" key="1">
    <citation type="submission" date="2021-01" db="EMBL/GenBank/DDBJ databases">
        <title>Chromosome-level genome assembly of a human fungal pathogen reveals clustering of transcriptionally co-regulated genes.</title>
        <authorList>
            <person name="Voorhies M."/>
            <person name="Cohen S."/>
            <person name="Shea T.P."/>
            <person name="Petrus S."/>
            <person name="Munoz J.F."/>
            <person name="Poplawski S."/>
            <person name="Goldman W.E."/>
            <person name="Michael T."/>
            <person name="Cuomo C.A."/>
            <person name="Sil A."/>
            <person name="Beyhan S."/>
        </authorList>
    </citation>
    <scope>NUCLEOTIDE SEQUENCE</scope>
    <source>
        <strain evidence="9">WU24</strain>
    </source>
</reference>
<feature type="transmembrane region" description="Helical" evidence="7">
    <location>
        <begin position="363"/>
        <end position="380"/>
    </location>
</feature>
<evidence type="ECO:0000256" key="6">
    <source>
        <dbReference type="ARBA" id="ARBA00023136"/>
    </source>
</evidence>
<dbReference type="PANTHER" id="PTHR23508:SF10">
    <property type="entry name" value="CARBOXYLIC ACID TRANSPORTER PROTEIN HOMOLOG"/>
    <property type="match status" value="1"/>
</dbReference>
<evidence type="ECO:0000313" key="10">
    <source>
        <dbReference type="Proteomes" id="UP000663671"/>
    </source>
</evidence>
<feature type="transmembrane region" description="Helical" evidence="7">
    <location>
        <begin position="258"/>
        <end position="277"/>
    </location>
</feature>
<dbReference type="InterPro" id="IPR005828">
    <property type="entry name" value="MFS_sugar_transport-like"/>
</dbReference>
<feature type="domain" description="Major facilitator superfamily (MFS) profile" evidence="8">
    <location>
        <begin position="45"/>
        <end position="460"/>
    </location>
</feature>
<dbReference type="InterPro" id="IPR020846">
    <property type="entry name" value="MFS_dom"/>
</dbReference>
<dbReference type="GO" id="GO:0005886">
    <property type="term" value="C:plasma membrane"/>
    <property type="evidence" value="ECO:0007669"/>
    <property type="project" value="TreeGrafter"/>
</dbReference>
<accession>A0A8A1MK29</accession>
<evidence type="ECO:0000256" key="3">
    <source>
        <dbReference type="ARBA" id="ARBA00022448"/>
    </source>
</evidence>
<dbReference type="EMBL" id="CP069115">
    <property type="protein sequence ID" value="QSS66461.1"/>
    <property type="molecule type" value="Genomic_DNA"/>
</dbReference>
<evidence type="ECO:0000259" key="8">
    <source>
        <dbReference type="PROSITE" id="PS50850"/>
    </source>
</evidence>
<evidence type="ECO:0000256" key="2">
    <source>
        <dbReference type="ARBA" id="ARBA00010992"/>
    </source>
</evidence>
<comment type="subcellular location">
    <subcellularLocation>
        <location evidence="1">Membrane</location>
        <topology evidence="1">Multi-pass membrane protein</topology>
    </subcellularLocation>
</comment>
<dbReference type="Proteomes" id="UP000663671">
    <property type="component" value="Chromosome 3"/>
</dbReference>